<feature type="transmembrane region" description="Helical" evidence="6">
    <location>
        <begin position="231"/>
        <end position="250"/>
    </location>
</feature>
<feature type="domain" description="Major facilitator superfamily (MFS) profile" evidence="7">
    <location>
        <begin position="18"/>
        <end position="520"/>
    </location>
</feature>
<keyword evidence="4 6" id="KW-1133">Transmembrane helix</keyword>
<dbReference type="GO" id="GO:0005886">
    <property type="term" value="C:plasma membrane"/>
    <property type="evidence" value="ECO:0007669"/>
    <property type="project" value="UniProtKB-SubCell"/>
</dbReference>
<evidence type="ECO:0000256" key="2">
    <source>
        <dbReference type="ARBA" id="ARBA00022448"/>
    </source>
</evidence>
<feature type="transmembrane region" description="Helical" evidence="6">
    <location>
        <begin position="143"/>
        <end position="165"/>
    </location>
</feature>
<dbReference type="PANTHER" id="PTHR42718">
    <property type="entry name" value="MAJOR FACILITATOR SUPERFAMILY MULTIDRUG TRANSPORTER MFSC"/>
    <property type="match status" value="1"/>
</dbReference>
<evidence type="ECO:0000313" key="8">
    <source>
        <dbReference type="EMBL" id="KZM34842.1"/>
    </source>
</evidence>
<evidence type="ECO:0000256" key="6">
    <source>
        <dbReference type="SAM" id="Phobius"/>
    </source>
</evidence>
<dbReference type="Gene3D" id="1.20.1250.20">
    <property type="entry name" value="MFS general substrate transporter like domains"/>
    <property type="match status" value="1"/>
</dbReference>
<feature type="transmembrane region" description="Helical" evidence="6">
    <location>
        <begin position="20"/>
        <end position="40"/>
    </location>
</feature>
<feature type="transmembrane region" description="Helical" evidence="6">
    <location>
        <begin position="337"/>
        <end position="357"/>
    </location>
</feature>
<reference evidence="8 9" key="1">
    <citation type="submission" date="2016-01" db="EMBL/GenBank/DDBJ databases">
        <title>Genome sequence of Oerskovia enterophila VJag, an agar and cellulose degrading bacterium.</title>
        <authorList>
            <person name="Poehlein A."/>
            <person name="Jag V."/>
            <person name="Bengelsdorf F."/>
            <person name="Duerre P."/>
            <person name="Daniel R."/>
        </authorList>
    </citation>
    <scope>NUCLEOTIDE SEQUENCE [LARGE SCALE GENOMIC DNA]</scope>
    <source>
        <strain evidence="8 9">VJag</strain>
    </source>
</reference>
<dbReference type="InterPro" id="IPR020846">
    <property type="entry name" value="MFS_dom"/>
</dbReference>
<dbReference type="Pfam" id="PF07690">
    <property type="entry name" value="MFS_1"/>
    <property type="match status" value="1"/>
</dbReference>
<dbReference type="RefSeq" id="WP_056763700.1">
    <property type="nucleotide sequence ID" value="NZ_LRIE01000076.1"/>
</dbReference>
<dbReference type="STRING" id="43678.OJAG_24220"/>
<feature type="transmembrane region" description="Helical" evidence="6">
    <location>
        <begin position="305"/>
        <end position="325"/>
    </location>
</feature>
<name>A0A163R497_9CELL</name>
<comment type="caution">
    <text evidence="8">The sequence shown here is derived from an EMBL/GenBank/DDBJ whole genome shotgun (WGS) entry which is preliminary data.</text>
</comment>
<evidence type="ECO:0000256" key="1">
    <source>
        <dbReference type="ARBA" id="ARBA00004651"/>
    </source>
</evidence>
<dbReference type="GO" id="GO:0022857">
    <property type="term" value="F:transmembrane transporter activity"/>
    <property type="evidence" value="ECO:0007669"/>
    <property type="project" value="InterPro"/>
</dbReference>
<dbReference type="PATRIC" id="fig|43678.3.peg.2529"/>
<dbReference type="InterPro" id="IPR011701">
    <property type="entry name" value="MFS"/>
</dbReference>
<dbReference type="OrthoDB" id="3282774at2"/>
<evidence type="ECO:0000256" key="3">
    <source>
        <dbReference type="ARBA" id="ARBA00022692"/>
    </source>
</evidence>
<accession>A0A163R497</accession>
<dbReference type="Proteomes" id="UP000076447">
    <property type="component" value="Unassembled WGS sequence"/>
</dbReference>
<feature type="transmembrane region" description="Helical" evidence="6">
    <location>
        <begin position="171"/>
        <end position="191"/>
    </location>
</feature>
<evidence type="ECO:0000259" key="7">
    <source>
        <dbReference type="PROSITE" id="PS50850"/>
    </source>
</evidence>
<proteinExistence type="predicted"/>
<feature type="transmembrane region" description="Helical" evidence="6">
    <location>
        <begin position="280"/>
        <end position="299"/>
    </location>
</feature>
<sequence length="531" mass="55185">MSTTPEGAAPESTGSRRLMLLLAAAMFVLVVDTSLMNVSISAVVDDLGTTASGVQSAIALEALVSAAFILINSKVGDLIGRKRAYVLGLLAYATGALAMTLAQSLTAIVVFWAIVGGLGASLLLPAMQSLIHGNFSGTDQKKAYALVGASAAIAAAVGPLLGGFVTTYLSWRVGFALEVVIIAVVLSQIGLVRDVPFTGSRQVDVVGAVLSVIGMGGVVLGILVWQEGGELVGALMAVGVVALVLLARWLQRRKRAHRVPLLDPDLFRHPHFTTGVTGQMLQQITLGGAMIALPLFFQMTLEYDALQAGLSLAPLSLTMFAAAVVAGRRSGARRPAAIIRTGFLLASIGIGLVIPFVPRVDSGWYLVLPLAITGCGLGLLVSQLNNYTLAPVEEERVSEAAGVNSAAGSFGLSFGLAMAGGIMLAALSLGFTQMTQSSEVIPAAEQQQIAATLEEDAEVMSTSRLAEQITGQPPEVEAEVLAINDRARNRSLQVALLVPLLAGLLGLANSFRMLRLPDQTPRSSLDGLDLG</sequence>
<protein>
    <submittedName>
        <fullName evidence="8">Multidrug export protein EmrB</fullName>
    </submittedName>
</protein>
<feature type="transmembrane region" description="Helical" evidence="6">
    <location>
        <begin position="108"/>
        <end position="131"/>
    </location>
</feature>
<evidence type="ECO:0000256" key="4">
    <source>
        <dbReference type="ARBA" id="ARBA00022989"/>
    </source>
</evidence>
<dbReference type="EMBL" id="LRIE01000076">
    <property type="protein sequence ID" value="KZM34842.1"/>
    <property type="molecule type" value="Genomic_DNA"/>
</dbReference>
<feature type="transmembrane region" description="Helical" evidence="6">
    <location>
        <begin position="203"/>
        <end position="225"/>
    </location>
</feature>
<dbReference type="PROSITE" id="PS50850">
    <property type="entry name" value="MFS"/>
    <property type="match status" value="1"/>
</dbReference>
<keyword evidence="3 6" id="KW-0812">Transmembrane</keyword>
<organism evidence="8 9">
    <name type="scientific">Oerskovia enterophila</name>
    <dbReference type="NCBI Taxonomy" id="43678"/>
    <lineage>
        <taxon>Bacteria</taxon>
        <taxon>Bacillati</taxon>
        <taxon>Actinomycetota</taxon>
        <taxon>Actinomycetes</taxon>
        <taxon>Micrococcales</taxon>
        <taxon>Cellulomonadaceae</taxon>
        <taxon>Oerskovia</taxon>
    </lineage>
</organism>
<comment type="subcellular location">
    <subcellularLocation>
        <location evidence="1">Cell membrane</location>
        <topology evidence="1">Multi-pass membrane protein</topology>
    </subcellularLocation>
</comment>
<dbReference type="PANTHER" id="PTHR42718:SF9">
    <property type="entry name" value="MAJOR FACILITATOR SUPERFAMILY MULTIDRUG TRANSPORTER MFSC"/>
    <property type="match status" value="1"/>
</dbReference>
<keyword evidence="2" id="KW-0813">Transport</keyword>
<dbReference type="CDD" id="cd17321">
    <property type="entry name" value="MFS_MMR_MDR_like"/>
    <property type="match status" value="1"/>
</dbReference>
<evidence type="ECO:0000313" key="9">
    <source>
        <dbReference type="Proteomes" id="UP000076447"/>
    </source>
</evidence>
<feature type="transmembrane region" description="Helical" evidence="6">
    <location>
        <begin position="84"/>
        <end position="102"/>
    </location>
</feature>
<feature type="transmembrane region" description="Helical" evidence="6">
    <location>
        <begin position="52"/>
        <end position="72"/>
    </location>
</feature>
<dbReference type="Gene3D" id="1.20.1720.10">
    <property type="entry name" value="Multidrug resistance protein D"/>
    <property type="match status" value="1"/>
</dbReference>
<dbReference type="AlphaFoldDB" id="A0A163R497"/>
<dbReference type="SUPFAM" id="SSF103473">
    <property type="entry name" value="MFS general substrate transporter"/>
    <property type="match status" value="1"/>
</dbReference>
<feature type="transmembrane region" description="Helical" evidence="6">
    <location>
        <begin position="403"/>
        <end position="427"/>
    </location>
</feature>
<evidence type="ECO:0000256" key="5">
    <source>
        <dbReference type="ARBA" id="ARBA00023136"/>
    </source>
</evidence>
<keyword evidence="5 6" id="KW-0472">Membrane</keyword>
<feature type="transmembrane region" description="Helical" evidence="6">
    <location>
        <begin position="494"/>
        <end position="514"/>
    </location>
</feature>
<dbReference type="InterPro" id="IPR036259">
    <property type="entry name" value="MFS_trans_sf"/>
</dbReference>
<dbReference type="PRINTS" id="PR01036">
    <property type="entry name" value="TCRTETB"/>
</dbReference>
<gene>
    <name evidence="8" type="primary">emrB_1</name>
    <name evidence="8" type="ORF">OJAG_24220</name>
</gene>